<name>A0ABV3Z9J9_9BACT</name>
<dbReference type="Pfam" id="PF01435">
    <property type="entry name" value="Peptidase_M48"/>
    <property type="match status" value="1"/>
</dbReference>
<proteinExistence type="predicted"/>
<evidence type="ECO:0000313" key="14">
    <source>
        <dbReference type="Proteomes" id="UP001560573"/>
    </source>
</evidence>
<keyword evidence="4 11" id="KW-0812">Transmembrane</keyword>
<evidence type="ECO:0000256" key="2">
    <source>
        <dbReference type="ARBA" id="ARBA00022475"/>
    </source>
</evidence>
<evidence type="ECO:0000256" key="11">
    <source>
        <dbReference type="SAM" id="Phobius"/>
    </source>
</evidence>
<dbReference type="CDD" id="cd07328">
    <property type="entry name" value="M48_Ste24p_like"/>
    <property type="match status" value="1"/>
</dbReference>
<dbReference type="GO" id="GO:0008237">
    <property type="term" value="F:metallopeptidase activity"/>
    <property type="evidence" value="ECO:0007669"/>
    <property type="project" value="UniProtKB-KW"/>
</dbReference>
<sequence length="709" mass="81084">MEPNTYPAAPSDIPENLIVPNHSFKKNVGIVVASIVAFFFLYLILLALGILVGFCFAFAGGFILINIHNIWFILLGIGLMGVGLMICFFLVKFLFATKKEDHGDKIEATERDYPELFAFVRNVSKEVGTSFPKHIYFTQEVNAFVSYDSSFKSLFFPVRKNLTIGIGLVNMLNLSEFKAVLAHEFGHFSQKSMKAGSYVYQVNKVIYNMLYENNSYSAVLQSWANIHQTFAACAAITVKVVQCIQWILQRAYKVINKNYLGLSREMEFHADAISAKVSGSNNAIHALRRIDFADACYNFVIDKYNGWLKENRRGKNAYTQQQLVATALAKESLLPVKNSLPVFDDAATNVYQKFNRVVINNQWASHPTRHQREDALKKLNIIGTVVDTPATGLFRNLSKLEETMTDLIYRNVTFEQPDDLQIGCDVTFQQELKLAREKYNYNEAYNGYYNHRNIEEFDPAQIKPVSFTDIYAYMRENKDLNNKTAAMEEDIAALKFVEDKTSGIRNFDFDGNKYSRDDATMIRNDLEKSLKQLKNAQVFADETVYHYYHQKAFRLNPANSAWLQNCYAQYFTALRLSLDNLVFFNEMVTLLDAFRQDNTKAQAIELATNMKTKFEQFKLKVLHATKVLKSIDNLNILPIPVALNALQDMHYEYIGANSFNTSALQATVEFYNLFADWNYNMRMEAQKDLLDKQLQLSETAVAITATIPI</sequence>
<evidence type="ECO:0000313" key="13">
    <source>
        <dbReference type="EMBL" id="MEX6686546.1"/>
    </source>
</evidence>
<evidence type="ECO:0000256" key="1">
    <source>
        <dbReference type="ARBA" id="ARBA00001947"/>
    </source>
</evidence>
<protein>
    <submittedName>
        <fullName evidence="13">M48 family metalloprotease</fullName>
        <ecNumber evidence="13">3.4.24.-</ecNumber>
    </submittedName>
</protein>
<dbReference type="Proteomes" id="UP001560573">
    <property type="component" value="Unassembled WGS sequence"/>
</dbReference>
<evidence type="ECO:0000259" key="12">
    <source>
        <dbReference type="Pfam" id="PF01435"/>
    </source>
</evidence>
<reference evidence="13 14" key="1">
    <citation type="submission" date="2023-07" db="EMBL/GenBank/DDBJ databases">
        <authorList>
            <person name="Lian W.-H."/>
        </authorList>
    </citation>
    <scope>NUCLEOTIDE SEQUENCE [LARGE SCALE GENOMIC DNA]</scope>
    <source>
        <strain evidence="13 14">SYSU DXS3180</strain>
    </source>
</reference>
<keyword evidence="6 13" id="KW-0378">Hydrolase</keyword>
<feature type="transmembrane region" description="Helical" evidence="11">
    <location>
        <begin position="31"/>
        <end position="64"/>
    </location>
</feature>
<organism evidence="13 14">
    <name type="scientific">Danxiaibacter flavus</name>
    <dbReference type="NCBI Taxonomy" id="3049108"/>
    <lineage>
        <taxon>Bacteria</taxon>
        <taxon>Pseudomonadati</taxon>
        <taxon>Bacteroidota</taxon>
        <taxon>Chitinophagia</taxon>
        <taxon>Chitinophagales</taxon>
        <taxon>Chitinophagaceae</taxon>
        <taxon>Danxiaibacter</taxon>
    </lineage>
</organism>
<keyword evidence="8 11" id="KW-1133">Transmembrane helix</keyword>
<evidence type="ECO:0000256" key="3">
    <source>
        <dbReference type="ARBA" id="ARBA00022670"/>
    </source>
</evidence>
<comment type="caution">
    <text evidence="13">The sequence shown here is derived from an EMBL/GenBank/DDBJ whole genome shotgun (WGS) entry which is preliminary data.</text>
</comment>
<evidence type="ECO:0000256" key="7">
    <source>
        <dbReference type="ARBA" id="ARBA00022833"/>
    </source>
</evidence>
<dbReference type="InterPro" id="IPR001915">
    <property type="entry name" value="Peptidase_M48"/>
</dbReference>
<keyword evidence="14" id="KW-1185">Reference proteome</keyword>
<dbReference type="EC" id="3.4.24.-" evidence="13"/>
<dbReference type="Gene3D" id="3.30.2010.10">
    <property type="entry name" value="Metalloproteases ('zincins'), catalytic domain"/>
    <property type="match status" value="1"/>
</dbReference>
<evidence type="ECO:0000256" key="4">
    <source>
        <dbReference type="ARBA" id="ARBA00022692"/>
    </source>
</evidence>
<keyword evidence="3" id="KW-0645">Protease</keyword>
<keyword evidence="7" id="KW-0862">Zinc</keyword>
<evidence type="ECO:0000256" key="10">
    <source>
        <dbReference type="ARBA" id="ARBA00023136"/>
    </source>
</evidence>
<comment type="cofactor">
    <cofactor evidence="1">
        <name>Zn(2+)</name>
        <dbReference type="ChEBI" id="CHEBI:29105"/>
    </cofactor>
</comment>
<feature type="transmembrane region" description="Helical" evidence="11">
    <location>
        <begin position="70"/>
        <end position="95"/>
    </location>
</feature>
<evidence type="ECO:0000256" key="9">
    <source>
        <dbReference type="ARBA" id="ARBA00023049"/>
    </source>
</evidence>
<dbReference type="PANTHER" id="PTHR43221:SF2">
    <property type="entry name" value="PROTEASE HTPX HOMOLOG"/>
    <property type="match status" value="1"/>
</dbReference>
<keyword evidence="2" id="KW-1003">Cell membrane</keyword>
<accession>A0ABV3Z9J9</accession>
<feature type="domain" description="Peptidase M48" evidence="12">
    <location>
        <begin position="119"/>
        <end position="378"/>
    </location>
</feature>
<keyword evidence="10 11" id="KW-0472">Membrane</keyword>
<dbReference type="InterPro" id="IPR050083">
    <property type="entry name" value="HtpX_protease"/>
</dbReference>
<dbReference type="RefSeq" id="WP_369327943.1">
    <property type="nucleotide sequence ID" value="NZ_JAULBC010000001.1"/>
</dbReference>
<evidence type="ECO:0000256" key="6">
    <source>
        <dbReference type="ARBA" id="ARBA00022801"/>
    </source>
</evidence>
<keyword evidence="5" id="KW-0479">Metal-binding</keyword>
<evidence type="ECO:0000256" key="8">
    <source>
        <dbReference type="ARBA" id="ARBA00022989"/>
    </source>
</evidence>
<evidence type="ECO:0000256" key="5">
    <source>
        <dbReference type="ARBA" id="ARBA00022723"/>
    </source>
</evidence>
<dbReference type="PANTHER" id="PTHR43221">
    <property type="entry name" value="PROTEASE HTPX"/>
    <property type="match status" value="1"/>
</dbReference>
<dbReference type="EMBL" id="JAULBC010000001">
    <property type="protein sequence ID" value="MEX6686546.1"/>
    <property type="molecule type" value="Genomic_DNA"/>
</dbReference>
<keyword evidence="9 13" id="KW-0482">Metalloprotease</keyword>
<gene>
    <name evidence="13" type="ORF">QTN47_03520</name>
</gene>